<reference evidence="3" key="1">
    <citation type="submission" date="2024-06" db="EMBL/GenBank/DDBJ databases">
        <authorList>
            <person name="Chang H.C."/>
            <person name="Mun S.Y."/>
        </authorList>
    </citation>
    <scope>NUCLEOTIDE SEQUENCE [LARGE SCALE GENOMIC DNA]</scope>
    <source>
        <strain evidence="3">KT1</strain>
    </source>
</reference>
<dbReference type="SMART" id="SM00530">
    <property type="entry name" value="HTH_XRE"/>
    <property type="match status" value="1"/>
</dbReference>
<dbReference type="Proteomes" id="UP001302696">
    <property type="component" value="Chromosome"/>
</dbReference>
<dbReference type="Pfam" id="PF01381">
    <property type="entry name" value="HTH_3"/>
    <property type="match status" value="1"/>
</dbReference>
<dbReference type="InterPro" id="IPR001387">
    <property type="entry name" value="Cro/C1-type_HTH"/>
</dbReference>
<dbReference type="Gene3D" id="1.25.40.10">
    <property type="entry name" value="Tetratricopeptide repeat domain"/>
    <property type="match status" value="1"/>
</dbReference>
<evidence type="ECO:0000313" key="3">
    <source>
        <dbReference type="Proteomes" id="UP001302696"/>
    </source>
</evidence>
<accession>A0ABZ0Q4P2</accession>
<dbReference type="CDD" id="cd00093">
    <property type="entry name" value="HTH_XRE"/>
    <property type="match status" value="1"/>
</dbReference>
<dbReference type="PANTHER" id="PTHR37038">
    <property type="entry name" value="TRANSCRIPTIONAL REGULATOR-RELATED"/>
    <property type="match status" value="1"/>
</dbReference>
<dbReference type="InterPro" id="IPR011990">
    <property type="entry name" value="TPR-like_helical_dom_sf"/>
</dbReference>
<dbReference type="PROSITE" id="PS50943">
    <property type="entry name" value="HTH_CROC1"/>
    <property type="match status" value="1"/>
</dbReference>
<dbReference type="EMBL" id="CP104778">
    <property type="protein sequence ID" value="WPC21955.1"/>
    <property type="molecule type" value="Genomic_DNA"/>
</dbReference>
<dbReference type="InterPro" id="IPR010982">
    <property type="entry name" value="Lambda_DNA-bd_dom_sf"/>
</dbReference>
<gene>
    <name evidence="2" type="ORF">N6G96_01705</name>
</gene>
<dbReference type="RefSeq" id="WP_057774001.1">
    <property type="nucleotide sequence ID" value="NZ_BBIM01000008.1"/>
</dbReference>
<evidence type="ECO:0000313" key="2">
    <source>
        <dbReference type="EMBL" id="WPC21955.1"/>
    </source>
</evidence>
<protein>
    <submittedName>
        <fullName evidence="2">Helix-turn-helix domain-containing protein</fullName>
    </submittedName>
</protein>
<evidence type="ECO:0000259" key="1">
    <source>
        <dbReference type="PROSITE" id="PS50943"/>
    </source>
</evidence>
<keyword evidence="3" id="KW-1185">Reference proteome</keyword>
<feature type="domain" description="HTH cro/C1-type" evidence="1">
    <location>
        <begin position="7"/>
        <end position="60"/>
    </location>
</feature>
<dbReference type="InterPro" id="IPR053163">
    <property type="entry name" value="HTH-type_regulator_Rgg"/>
</dbReference>
<dbReference type="SUPFAM" id="SSF47413">
    <property type="entry name" value="lambda repressor-like DNA-binding domains"/>
    <property type="match status" value="1"/>
</dbReference>
<proteinExistence type="predicted"/>
<organism evidence="2 3">
    <name type="scientific">Pediococcus inopinatus</name>
    <dbReference type="NCBI Taxonomy" id="114090"/>
    <lineage>
        <taxon>Bacteria</taxon>
        <taxon>Bacillati</taxon>
        <taxon>Bacillota</taxon>
        <taxon>Bacilli</taxon>
        <taxon>Lactobacillales</taxon>
        <taxon>Lactobacillaceae</taxon>
        <taxon>Pediococcus</taxon>
    </lineage>
</organism>
<name>A0ABZ0Q4P2_9LACO</name>
<dbReference type="PANTHER" id="PTHR37038:SF13">
    <property type="entry name" value="HTH CRO_C1-TYPE DOMAIN-CONTAINING PROTEIN"/>
    <property type="match status" value="1"/>
</dbReference>
<sequence length="282" mass="32859">MTFGDTLKLIRISKSLSQKELNNNLMSRTSISKIENNRQIPTYPKAIILISELGVTPNEFEYIRNGFKQSSKQEIIDDFIHLSNSTQHKALEQLFIRCNNLLSKGQNDDIYRISLIIKALLCTDTKSLKELRIIVTPVWKYLETHDSWDKLDLYLVNNILFLFSSETSYTMANTAIKNIDQNYPQLRKLKNGFLLNEAFLLMQQNCWNSALQLLELSMSLSQQIQRFDLFILGRIRIAICNGDFITAEKERKVLSLMGATNMYKSIEYEINEFRKQIQKKTH</sequence>